<dbReference type="PROSITE" id="PS50211">
    <property type="entry name" value="DENN"/>
    <property type="match status" value="1"/>
</dbReference>
<feature type="region of interest" description="Disordered" evidence="1">
    <location>
        <begin position="150"/>
        <end position="202"/>
    </location>
</feature>
<dbReference type="AlphaFoldDB" id="A0AAN7T3A5"/>
<keyword evidence="4" id="KW-1185">Reference proteome</keyword>
<feature type="compositionally biased region" description="Basic and acidic residues" evidence="1">
    <location>
        <begin position="161"/>
        <end position="182"/>
    </location>
</feature>
<protein>
    <recommendedName>
        <fullName evidence="2">UDENN domain-containing protein</fullName>
    </recommendedName>
</protein>
<dbReference type="InterPro" id="IPR052809">
    <property type="entry name" value="Actin_polarity_regulatory"/>
</dbReference>
<dbReference type="PANTHER" id="PTHR28245">
    <property type="entry name" value="ARF3-INTERACTING PROTEIN 1"/>
    <property type="match status" value="1"/>
</dbReference>
<evidence type="ECO:0000256" key="1">
    <source>
        <dbReference type="SAM" id="MobiDB-lite"/>
    </source>
</evidence>
<dbReference type="PANTHER" id="PTHR28245:SF1">
    <property type="entry name" value="ARF3-INTERACTING PROTEIN 1"/>
    <property type="match status" value="1"/>
</dbReference>
<evidence type="ECO:0000313" key="3">
    <source>
        <dbReference type="EMBL" id="KAK5088179.1"/>
    </source>
</evidence>
<name>A0AAN7T3A5_9EURO</name>
<organism evidence="3 4">
    <name type="scientific">Lithohypha guttulata</name>
    <dbReference type="NCBI Taxonomy" id="1690604"/>
    <lineage>
        <taxon>Eukaryota</taxon>
        <taxon>Fungi</taxon>
        <taxon>Dikarya</taxon>
        <taxon>Ascomycota</taxon>
        <taxon>Pezizomycotina</taxon>
        <taxon>Eurotiomycetes</taxon>
        <taxon>Chaetothyriomycetidae</taxon>
        <taxon>Chaetothyriales</taxon>
        <taxon>Trichomeriaceae</taxon>
        <taxon>Lithohypha</taxon>
    </lineage>
</organism>
<dbReference type="Pfam" id="PF08616">
    <property type="entry name" value="SPA"/>
    <property type="match status" value="1"/>
</dbReference>
<feature type="region of interest" description="Disordered" evidence="1">
    <location>
        <begin position="1"/>
        <end position="90"/>
    </location>
</feature>
<comment type="caution">
    <text evidence="3">The sequence shown here is derived from an EMBL/GenBank/DDBJ whole genome shotgun (WGS) entry which is preliminary data.</text>
</comment>
<dbReference type="Pfam" id="PF07792">
    <property type="entry name" value="Afi1"/>
    <property type="match status" value="1"/>
</dbReference>
<feature type="compositionally biased region" description="Low complexity" evidence="1">
    <location>
        <begin position="659"/>
        <end position="670"/>
    </location>
</feature>
<proteinExistence type="predicted"/>
<feature type="region of interest" description="Disordered" evidence="1">
    <location>
        <begin position="306"/>
        <end position="328"/>
    </location>
</feature>
<accession>A0AAN7T3A5</accession>
<sequence length="805" mass="89672">MATTMPMRSHPLASIGEGRTSISSGHGSHRSSDSISRNFRHSKAPSQQSASIRSPIGSVGSIAQQLSYRPVQDGIPRKRTRRLKSQYPANSGEPHVEYILVASFDADKGPSMEHQFPGAISPDENMLAELMLPDQTHMRSQDWTMFFLHKNNGNGDDDSQFSDKEELKRQRREDREQRRQAGEDVADSEEESDEEDDTQTPPLMYVLNLVNTKKDSTAKRGARTQAMAICTRHSFLHIYKPLLLLALEDYFKTPSQKILENLYNALNAMDLSLMPRLSLLERGILQANDVKDLFVEKFETMIEQRVEDEEQDHTLSPPSSPSRTPQQKYIVPRDTHEYESRIVYNEIPIPVKIPTAPSPETVGDFSLVHLIQTFNTPHVTQPQPFALHPHLTTAGAFTHPIIVLINAVLTEKRVIFLGHKRPSGEVAEAVLAACALASGGILRGFTRHAFPYTDLSKIDELLNVPGFIAGVTNPTFLYHPEWWDLLVDLPAGRMKISSSIAPAPLTEGGAFFSQNHNVSREAVPDPTGDMNFMEEVMAAIEQRQGEQMIRSKFRSYISRFTRMAAAFEETVYGASSLSALPSTEIEKAPATSRRKSSTTTVSTTNAGSLKGHGYVWPSEDAKLRELSAMTPKIEGWRSTRSYYNFISDLATQSQPGKDSSSPTSPISPASVKSMNGNDLSGQPRPYLDISHTLARLRTLRLSPGEVAPIYFALSQYCTTHTTILELLSHAPLSEAGLFQVSMGLFHESWEVREATLTLLERVRQHPAGRIWFARLGGFVNAGFTRTLNEVDMRRAELGTTSDQVL</sequence>
<feature type="domain" description="UDENN" evidence="2">
    <location>
        <begin position="97"/>
        <end position="624"/>
    </location>
</feature>
<dbReference type="GO" id="GO:0005886">
    <property type="term" value="C:plasma membrane"/>
    <property type="evidence" value="ECO:0007669"/>
    <property type="project" value="TreeGrafter"/>
</dbReference>
<dbReference type="Proteomes" id="UP001309876">
    <property type="component" value="Unassembled WGS sequence"/>
</dbReference>
<dbReference type="InterPro" id="IPR037516">
    <property type="entry name" value="Tripartite_DENN"/>
</dbReference>
<gene>
    <name evidence="3" type="ORF">LTR05_002396</name>
</gene>
<dbReference type="EMBL" id="JAVRRJ010000002">
    <property type="protein sequence ID" value="KAK5088179.1"/>
    <property type="molecule type" value="Genomic_DNA"/>
</dbReference>
<evidence type="ECO:0000259" key="2">
    <source>
        <dbReference type="PROSITE" id="PS50211"/>
    </source>
</evidence>
<feature type="region of interest" description="Disordered" evidence="1">
    <location>
        <begin position="651"/>
        <end position="681"/>
    </location>
</feature>
<feature type="compositionally biased region" description="Acidic residues" evidence="1">
    <location>
        <begin position="184"/>
        <end position="198"/>
    </location>
</feature>
<dbReference type="GO" id="GO:0051666">
    <property type="term" value="P:actin cortical patch localization"/>
    <property type="evidence" value="ECO:0007669"/>
    <property type="project" value="TreeGrafter"/>
</dbReference>
<feature type="region of interest" description="Disordered" evidence="1">
    <location>
        <begin position="585"/>
        <end position="606"/>
    </location>
</feature>
<evidence type="ECO:0000313" key="4">
    <source>
        <dbReference type="Proteomes" id="UP001309876"/>
    </source>
</evidence>
<dbReference type="InterPro" id="IPR012860">
    <property type="entry name" value="Afi1_N"/>
</dbReference>
<reference evidence="3 4" key="1">
    <citation type="submission" date="2023-08" db="EMBL/GenBank/DDBJ databases">
        <title>Black Yeasts Isolated from many extreme environments.</title>
        <authorList>
            <person name="Coleine C."/>
            <person name="Stajich J.E."/>
            <person name="Selbmann L."/>
        </authorList>
    </citation>
    <scope>NUCLEOTIDE SEQUENCE [LARGE SCALE GENOMIC DNA]</scope>
    <source>
        <strain evidence="3 4">CCFEE 5910</strain>
    </source>
</reference>